<sequence length="100" mass="10304">MSISRYELVFTDVTGATQDVVVVERTLYKGSGGHPVYTDPTGIIRAEISDRGEVRVMPSGGHQDPAHAVRARALPENDTEGDTGGDAEGPAGSGPAAPSA</sequence>
<dbReference type="Pfam" id="PF19813">
    <property type="entry name" value="DUF6296"/>
    <property type="match status" value="1"/>
</dbReference>
<evidence type="ECO:0000256" key="1">
    <source>
        <dbReference type="SAM" id="MobiDB-lite"/>
    </source>
</evidence>
<gene>
    <name evidence="2" type="ORF">GCM10010497_19990</name>
</gene>
<organism evidence="2 3">
    <name type="scientific">Streptomyces cinereoruber</name>
    <dbReference type="NCBI Taxonomy" id="67260"/>
    <lineage>
        <taxon>Bacteria</taxon>
        <taxon>Bacillati</taxon>
        <taxon>Actinomycetota</taxon>
        <taxon>Actinomycetes</taxon>
        <taxon>Kitasatosporales</taxon>
        <taxon>Streptomycetaceae</taxon>
        <taxon>Streptomyces</taxon>
    </lineage>
</organism>
<proteinExistence type="predicted"/>
<dbReference type="EMBL" id="BMSJ01000003">
    <property type="protein sequence ID" value="GGR17987.1"/>
    <property type="molecule type" value="Genomic_DNA"/>
</dbReference>
<feature type="region of interest" description="Disordered" evidence="1">
    <location>
        <begin position="56"/>
        <end position="100"/>
    </location>
</feature>
<accession>A0AAV4KFZ4</accession>
<dbReference type="InterPro" id="IPR046263">
    <property type="entry name" value="DUF6296"/>
</dbReference>
<feature type="compositionally biased region" description="Low complexity" evidence="1">
    <location>
        <begin position="88"/>
        <end position="100"/>
    </location>
</feature>
<comment type="caution">
    <text evidence="2">The sequence shown here is derived from an EMBL/GenBank/DDBJ whole genome shotgun (WGS) entry which is preliminary data.</text>
</comment>
<reference evidence="2 3" key="1">
    <citation type="journal article" date="2014" name="Int. J. Syst. Evol. Microbiol.">
        <title>Complete genome sequence of Corynebacterium casei LMG S-19264T (=DSM 44701T), isolated from a smear-ripened cheese.</title>
        <authorList>
            <consortium name="US DOE Joint Genome Institute (JGI-PGF)"/>
            <person name="Walter F."/>
            <person name="Albersmeier A."/>
            <person name="Kalinowski J."/>
            <person name="Ruckert C."/>
        </authorList>
    </citation>
    <scope>NUCLEOTIDE SEQUENCE [LARGE SCALE GENOMIC DNA]</scope>
    <source>
        <strain evidence="2 3">JCM 4205</strain>
    </source>
</reference>
<dbReference type="RefSeq" id="WP_221331372.1">
    <property type="nucleotide sequence ID" value="NZ_BMSJ01000003.1"/>
</dbReference>
<dbReference type="Proteomes" id="UP000642014">
    <property type="component" value="Unassembled WGS sequence"/>
</dbReference>
<protein>
    <submittedName>
        <fullName evidence="2">Uncharacterized protein</fullName>
    </submittedName>
</protein>
<evidence type="ECO:0000313" key="2">
    <source>
        <dbReference type="EMBL" id="GGR17987.1"/>
    </source>
</evidence>
<name>A0AAV4KFZ4_9ACTN</name>
<evidence type="ECO:0000313" key="3">
    <source>
        <dbReference type="Proteomes" id="UP000642014"/>
    </source>
</evidence>
<dbReference type="GeneID" id="95458858"/>
<dbReference type="AlphaFoldDB" id="A0AAV4KFZ4"/>